<dbReference type="EMBL" id="MCFF01000004">
    <property type="protein sequence ID" value="ORZ27207.1"/>
    <property type="molecule type" value="Genomic_DNA"/>
</dbReference>
<dbReference type="RefSeq" id="XP_021884934.1">
    <property type="nucleotide sequence ID" value="XM_022028465.1"/>
</dbReference>
<protein>
    <recommendedName>
        <fullName evidence="3">F-box domain-containing protein</fullName>
    </recommendedName>
</protein>
<evidence type="ECO:0000313" key="2">
    <source>
        <dbReference type="Proteomes" id="UP000193648"/>
    </source>
</evidence>
<dbReference type="GeneID" id="33570308"/>
<name>A0A1Y2GY51_9FUNG</name>
<dbReference type="Proteomes" id="UP000193648">
    <property type="component" value="Unassembled WGS sequence"/>
</dbReference>
<dbReference type="Gene3D" id="3.80.10.10">
    <property type="entry name" value="Ribonuclease Inhibitor"/>
    <property type="match status" value="1"/>
</dbReference>
<reference evidence="1 2" key="1">
    <citation type="submission" date="2016-07" db="EMBL/GenBank/DDBJ databases">
        <title>Pervasive Adenine N6-methylation of Active Genes in Fungi.</title>
        <authorList>
            <consortium name="DOE Joint Genome Institute"/>
            <person name="Mondo S.J."/>
            <person name="Dannebaum R.O."/>
            <person name="Kuo R.C."/>
            <person name="Labutti K."/>
            <person name="Haridas S."/>
            <person name="Kuo A."/>
            <person name="Salamov A."/>
            <person name="Ahrendt S.R."/>
            <person name="Lipzen A."/>
            <person name="Sullivan W."/>
            <person name="Andreopoulos W.B."/>
            <person name="Clum A."/>
            <person name="Lindquist E."/>
            <person name="Daum C."/>
            <person name="Ramamoorthy G.K."/>
            <person name="Gryganskyi A."/>
            <person name="Culley D."/>
            <person name="Magnuson J.K."/>
            <person name="James T.Y."/>
            <person name="O'Malley M.A."/>
            <person name="Stajich J.E."/>
            <person name="Spatafora J.W."/>
            <person name="Visel A."/>
            <person name="Grigoriev I.V."/>
        </authorList>
    </citation>
    <scope>NUCLEOTIDE SEQUENCE [LARGE SCALE GENOMIC DNA]</scope>
    <source>
        <strain evidence="1 2">NRRL 3116</strain>
    </source>
</reference>
<evidence type="ECO:0000313" key="1">
    <source>
        <dbReference type="EMBL" id="ORZ27207.1"/>
    </source>
</evidence>
<dbReference type="SUPFAM" id="SSF52047">
    <property type="entry name" value="RNI-like"/>
    <property type="match status" value="1"/>
</dbReference>
<gene>
    <name evidence="1" type="ORF">BCR41DRAFT_392540</name>
</gene>
<dbReference type="AlphaFoldDB" id="A0A1Y2GY51"/>
<organism evidence="1 2">
    <name type="scientific">Lobosporangium transversale</name>
    <dbReference type="NCBI Taxonomy" id="64571"/>
    <lineage>
        <taxon>Eukaryota</taxon>
        <taxon>Fungi</taxon>
        <taxon>Fungi incertae sedis</taxon>
        <taxon>Mucoromycota</taxon>
        <taxon>Mortierellomycotina</taxon>
        <taxon>Mortierellomycetes</taxon>
        <taxon>Mortierellales</taxon>
        <taxon>Mortierellaceae</taxon>
        <taxon>Lobosporangium</taxon>
    </lineage>
</organism>
<accession>A0A1Y2GY51</accession>
<dbReference type="OrthoDB" id="2437929at2759"/>
<sequence length="610" mass="69911">MAPLREMLFDIPLIKDLVTKHLSRNELAKCVLVSKAWHEWFTPTLWRTIICRTAPPPAISDLRRYQHLVRSLSILNTTKILPTLDRDGWTFPRLLSLEIQVDNSAHRHYSSSSHFKEEEEHMLNFIESTPSLTHLQLNFKRPTVRFWDRLIQLVLLPHPGLQHLTVAWIYPIEMEYLWTLVQSCKRLTTLKLWPIPPSYNVCKRSFKTSSSLKGPSFEESISAALLCKSFSSDEEFRSMRVLDFGTLKHGGDPRILIWLLQRCPHLEKLILRYSFAKDALKQIISTLEGQICLHLKCLILRSICEDESMVGELLEAIGSNNSGNNGNNDNACGNDSDGLNVINDKHKRISGCGILRTNGSQRGNLGYEQYINAERGLVSYEANFAPGSGRHLLALTRFHAQTLTCLELPSRENPIDLRLLMKLLSKLPKLQVVNVSTWLNVEATVDPGKYQKYNEDFIFDNGPPTWTCLGLQQLDLRLQIQLVAFAASPPQRLSNSGDDPSHQCDRRLQLQKLFGQVGEMQQLRSFKLTCNESLLHLSEDGYLGQLAGLKRLRRLGIWGCYDLKMGLSEAQWILGHWKELVCLETETFKRGFVVDTFRNHIRAKKPWMKF</sequence>
<dbReference type="InterPro" id="IPR032675">
    <property type="entry name" value="LRR_dom_sf"/>
</dbReference>
<dbReference type="InParanoid" id="A0A1Y2GY51"/>
<proteinExistence type="predicted"/>
<keyword evidence="2" id="KW-1185">Reference proteome</keyword>
<evidence type="ECO:0008006" key="3">
    <source>
        <dbReference type="Google" id="ProtNLM"/>
    </source>
</evidence>
<comment type="caution">
    <text evidence="1">The sequence shown here is derived from an EMBL/GenBank/DDBJ whole genome shotgun (WGS) entry which is preliminary data.</text>
</comment>